<name>A0A4U6RI12_BRAEL</name>
<evidence type="ECO:0000256" key="1">
    <source>
        <dbReference type="ARBA" id="ARBA00009964"/>
    </source>
</evidence>
<dbReference type="Proteomes" id="UP000305095">
    <property type="component" value="Unassembled WGS sequence"/>
</dbReference>
<reference evidence="2 3" key="1">
    <citation type="submission" date="2019-05" db="EMBL/GenBank/DDBJ databases">
        <title>Draft Genome of Bradyrhizobium elkanii strain SEMIA 938, Used in Commercial Inoculants for Lupinus spp. in Brazil.</title>
        <authorList>
            <person name="Hungria M."/>
            <person name="Delamuta J.R.M."/>
            <person name="Ribeiro R.A."/>
            <person name="Nogueira M.A."/>
        </authorList>
    </citation>
    <scope>NUCLEOTIDE SEQUENCE [LARGE SCALE GENOMIC DNA]</scope>
    <source>
        <strain evidence="2 3">Semia 938</strain>
    </source>
</reference>
<organism evidence="2 3">
    <name type="scientific">Bradyrhizobium elkanii</name>
    <dbReference type="NCBI Taxonomy" id="29448"/>
    <lineage>
        <taxon>Bacteria</taxon>
        <taxon>Pseudomonadati</taxon>
        <taxon>Pseudomonadota</taxon>
        <taxon>Alphaproteobacteria</taxon>
        <taxon>Hyphomicrobiales</taxon>
        <taxon>Nitrobacteraceae</taxon>
        <taxon>Bradyrhizobium</taxon>
    </lineage>
</organism>
<protein>
    <submittedName>
        <fullName evidence="2">Transposase</fullName>
    </submittedName>
</protein>
<dbReference type="NCBIfam" id="NF047595">
    <property type="entry name" value="IS66_ISRel24_TnpA"/>
    <property type="match status" value="1"/>
</dbReference>
<dbReference type="SUPFAM" id="SSF48295">
    <property type="entry name" value="TrpR-like"/>
    <property type="match status" value="1"/>
</dbReference>
<dbReference type="AlphaFoldDB" id="A0A4U6RI12"/>
<dbReference type="InterPro" id="IPR036388">
    <property type="entry name" value="WH-like_DNA-bd_sf"/>
</dbReference>
<accession>A0A4U6RI12</accession>
<comment type="similarity">
    <text evidence="1">Belongs to the transposase 8 family.</text>
</comment>
<dbReference type="InterPro" id="IPR002514">
    <property type="entry name" value="Transposase_8"/>
</dbReference>
<dbReference type="PANTHER" id="PTHR37936:SF3">
    <property type="entry name" value="TRANSPOSASE INSC FOR INSERTION ELEMENT IS2A-RELATED"/>
    <property type="match status" value="1"/>
</dbReference>
<evidence type="ECO:0000313" key="2">
    <source>
        <dbReference type="EMBL" id="TKV74074.1"/>
    </source>
</evidence>
<dbReference type="InterPro" id="IPR010921">
    <property type="entry name" value="Trp_repressor/repl_initiator"/>
</dbReference>
<comment type="caution">
    <text evidence="2">The sequence shown here is derived from an EMBL/GenBank/DDBJ whole genome shotgun (WGS) entry which is preliminary data.</text>
</comment>
<dbReference type="GO" id="GO:0004803">
    <property type="term" value="F:transposase activity"/>
    <property type="evidence" value="ECO:0007669"/>
    <property type="project" value="InterPro"/>
</dbReference>
<dbReference type="EMBL" id="SZZP01000028">
    <property type="protein sequence ID" value="TKV74074.1"/>
    <property type="molecule type" value="Genomic_DNA"/>
</dbReference>
<evidence type="ECO:0000313" key="3">
    <source>
        <dbReference type="Proteomes" id="UP000305095"/>
    </source>
</evidence>
<dbReference type="PANTHER" id="PTHR37936">
    <property type="entry name" value="TRANSPOSASE INSC FOR INSERTION ELEMENT IS2A-RELATED"/>
    <property type="match status" value="1"/>
</dbReference>
<dbReference type="GO" id="GO:0006313">
    <property type="term" value="P:DNA transposition"/>
    <property type="evidence" value="ECO:0007669"/>
    <property type="project" value="InterPro"/>
</dbReference>
<dbReference type="Pfam" id="PF01527">
    <property type="entry name" value="HTH_Tnp_1"/>
    <property type="match status" value="1"/>
</dbReference>
<proteinExistence type="inferred from homology"/>
<gene>
    <name evidence="2" type="ORF">FDV58_34355</name>
</gene>
<sequence length="148" mass="16188">MDVHKDSAVLSRMAVVETGRRRRWTSAEKVRIVEESFSGPRQVSATARRYGISRQLLLSWRKVLASHHPAGEDSIGPTFVPAIVEPSTPPTKEAVEAGQIEIVSPKGVRVVFGPGADVEAVRQFKATFFGFSFQAATIRSYACSTRAT</sequence>
<dbReference type="GO" id="GO:0043565">
    <property type="term" value="F:sequence-specific DNA binding"/>
    <property type="evidence" value="ECO:0007669"/>
    <property type="project" value="InterPro"/>
</dbReference>
<dbReference type="Gene3D" id="1.10.10.10">
    <property type="entry name" value="Winged helix-like DNA-binding domain superfamily/Winged helix DNA-binding domain"/>
    <property type="match status" value="1"/>
</dbReference>